<organism evidence="1 2">
    <name type="scientific">Favolaschia claudopus</name>
    <dbReference type="NCBI Taxonomy" id="2862362"/>
    <lineage>
        <taxon>Eukaryota</taxon>
        <taxon>Fungi</taxon>
        <taxon>Dikarya</taxon>
        <taxon>Basidiomycota</taxon>
        <taxon>Agaricomycotina</taxon>
        <taxon>Agaricomycetes</taxon>
        <taxon>Agaricomycetidae</taxon>
        <taxon>Agaricales</taxon>
        <taxon>Marasmiineae</taxon>
        <taxon>Mycenaceae</taxon>
        <taxon>Favolaschia</taxon>
    </lineage>
</organism>
<dbReference type="Proteomes" id="UP001362999">
    <property type="component" value="Unassembled WGS sequence"/>
</dbReference>
<keyword evidence="2" id="KW-1185">Reference proteome</keyword>
<dbReference type="AlphaFoldDB" id="A0AAW0ECP0"/>
<accession>A0AAW0ECP0</accession>
<evidence type="ECO:0000313" key="2">
    <source>
        <dbReference type="Proteomes" id="UP001362999"/>
    </source>
</evidence>
<protein>
    <submittedName>
        <fullName evidence="1">Uncharacterized protein</fullName>
    </submittedName>
</protein>
<gene>
    <name evidence="1" type="ORF">R3P38DRAFT_2832706</name>
</gene>
<reference evidence="1 2" key="1">
    <citation type="journal article" date="2024" name="J Genomics">
        <title>Draft genome sequencing and assembly of Favolaschia claudopus CIRM-BRFM 2984 isolated from oak limbs.</title>
        <authorList>
            <person name="Navarro D."/>
            <person name="Drula E."/>
            <person name="Chaduli D."/>
            <person name="Cazenave R."/>
            <person name="Ahrendt S."/>
            <person name="Wang J."/>
            <person name="Lipzen A."/>
            <person name="Daum C."/>
            <person name="Barry K."/>
            <person name="Grigoriev I.V."/>
            <person name="Favel A."/>
            <person name="Rosso M.N."/>
            <person name="Martin F."/>
        </authorList>
    </citation>
    <scope>NUCLEOTIDE SEQUENCE [LARGE SCALE GENOMIC DNA]</scope>
    <source>
        <strain evidence="1 2">CIRM-BRFM 2984</strain>
    </source>
</reference>
<dbReference type="EMBL" id="JAWWNJ010000002">
    <property type="protein sequence ID" value="KAK7061983.1"/>
    <property type="molecule type" value="Genomic_DNA"/>
</dbReference>
<proteinExistence type="predicted"/>
<evidence type="ECO:0000313" key="1">
    <source>
        <dbReference type="EMBL" id="KAK7061983.1"/>
    </source>
</evidence>
<comment type="caution">
    <text evidence="1">The sequence shown here is derived from an EMBL/GenBank/DDBJ whole genome shotgun (WGS) entry which is preliminary data.</text>
</comment>
<sequence length="283" mass="31666">MLGLDSTNFPMLEKADVMYVQAENHADLGPINETTIGMLPWSQLTKFDGRLSDLELFVLAPNLAELVCMSVPDDDASFSPKQHSNLKHLTIRDRGTGDILQYLTLPALLSLDIARTYEATHSALAPFLKRSSPPLVSICLGGNDACLDQWDEFMPLLAGTLESVEIREVTNGRAEYFLDDTRFNPYPKIKSLIIEHPGKRPPFDLVQFLYGLEHVRSFKFLWNSDPFFLEQTISAERGDEEITDTVRKHISYSSSAGMDIYIGTELENYAESVSSAIQIGQKG</sequence>
<name>A0AAW0ECP0_9AGAR</name>